<dbReference type="AlphaFoldDB" id="A0A2H0CG72"/>
<reference evidence="1 2" key="1">
    <citation type="submission" date="2017-09" db="EMBL/GenBank/DDBJ databases">
        <title>Depth-based differentiation of microbial function through sediment-hosted aquifers and enrichment of novel symbionts in the deep terrestrial subsurface.</title>
        <authorList>
            <person name="Probst A.J."/>
            <person name="Ladd B."/>
            <person name="Jarett J.K."/>
            <person name="Geller-Mcgrath D.E."/>
            <person name="Sieber C.M."/>
            <person name="Emerson J.B."/>
            <person name="Anantharaman K."/>
            <person name="Thomas B.C."/>
            <person name="Malmstrom R."/>
            <person name="Stieglmeier M."/>
            <person name="Klingl A."/>
            <person name="Woyke T."/>
            <person name="Ryan C.M."/>
            <person name="Banfield J.F."/>
        </authorList>
    </citation>
    <scope>NUCLEOTIDE SEQUENCE [LARGE SCALE GENOMIC DNA]</scope>
    <source>
        <strain evidence="1">CG22_combo_CG10-13_8_21_14_all_32_8</strain>
    </source>
</reference>
<name>A0A2H0CG72_9BACT</name>
<organism evidence="1 2">
    <name type="scientific">Candidatus Nomurabacteria bacterium CG22_combo_CG10-13_8_21_14_all_32_8</name>
    <dbReference type="NCBI Taxonomy" id="1974732"/>
    <lineage>
        <taxon>Bacteria</taxon>
        <taxon>Candidatus Nomuraibacteriota</taxon>
    </lineage>
</organism>
<gene>
    <name evidence="1" type="ORF">COW91_02420</name>
</gene>
<proteinExistence type="predicted"/>
<comment type="caution">
    <text evidence="1">The sequence shown here is derived from an EMBL/GenBank/DDBJ whole genome shotgun (WGS) entry which is preliminary data.</text>
</comment>
<dbReference type="Proteomes" id="UP000229176">
    <property type="component" value="Unassembled WGS sequence"/>
</dbReference>
<protein>
    <submittedName>
        <fullName evidence="1">Uncharacterized protein</fullName>
    </submittedName>
</protein>
<dbReference type="EMBL" id="PCTI01000038">
    <property type="protein sequence ID" value="PIP68904.1"/>
    <property type="molecule type" value="Genomic_DNA"/>
</dbReference>
<evidence type="ECO:0000313" key="2">
    <source>
        <dbReference type="Proteomes" id="UP000229176"/>
    </source>
</evidence>
<sequence length="278" mass="31556">MLGENKNLKDPERKSLKTLYGAGTLDMSLSLPYTKTNKLITALYMVTDTMEKEEPMRLKLRTLGVEILSDIFTTSRTILDVEKINQILSFLNIASDIRMISEMNCNILRKEFVELKQSIEEFTTQDHLWLEKFINKEEEGRSFALAKDRPSSLSSRFIGMSDTKTNMSFSKGHSTRIGVQKGSTLLKALSKVGNGSSFLNSSEDREILKNKRRELISKILKDKSNGVSIKDIMLAIQNLGEVWGEKTLQRELVSMVKDNVLKKTGEKRWSLYALVSSS</sequence>
<evidence type="ECO:0000313" key="1">
    <source>
        <dbReference type="EMBL" id="PIP68904.1"/>
    </source>
</evidence>
<accession>A0A2H0CG72</accession>